<accession>A0AAW2CKA9</accession>
<comment type="caution">
    <text evidence="2">The sequence shown here is derived from an EMBL/GenBank/DDBJ whole genome shotgun (WGS) entry which is preliminary data.</text>
</comment>
<evidence type="ECO:0000313" key="3">
    <source>
        <dbReference type="Proteomes" id="UP001459277"/>
    </source>
</evidence>
<sequence length="150" mass="16708">MDFVKEYRDAQCLLEVGSASTDFLLQNWKPPTGQLYKLNFDAAIFANGSGVGAVICFAELIVEGDNSMVMSSVSSSSPNWSRLRVIYDDIRCLAAGLHYVSFTCIRRSVNSVAHSLTRYANVLDEEVVWLEDSPPPARDALYFHSSFLNE</sequence>
<dbReference type="Pfam" id="PF13456">
    <property type="entry name" value="RVT_3"/>
    <property type="match status" value="1"/>
</dbReference>
<dbReference type="PANTHER" id="PTHR47074">
    <property type="entry name" value="BNAC02G40300D PROTEIN"/>
    <property type="match status" value="1"/>
</dbReference>
<name>A0AAW2CKA9_9ROSI</name>
<dbReference type="GO" id="GO:0004523">
    <property type="term" value="F:RNA-DNA hybrid ribonuclease activity"/>
    <property type="evidence" value="ECO:0007669"/>
    <property type="project" value="InterPro"/>
</dbReference>
<dbReference type="InterPro" id="IPR052929">
    <property type="entry name" value="RNase_H-like_EbsB-rel"/>
</dbReference>
<dbReference type="Proteomes" id="UP001459277">
    <property type="component" value="Unassembled WGS sequence"/>
</dbReference>
<gene>
    <name evidence="2" type="ORF">SO802_018101</name>
</gene>
<reference evidence="2 3" key="1">
    <citation type="submission" date="2024-01" db="EMBL/GenBank/DDBJ databases">
        <title>A telomere-to-telomere, gap-free genome of sweet tea (Lithocarpus litseifolius).</title>
        <authorList>
            <person name="Zhou J."/>
        </authorList>
    </citation>
    <scope>NUCLEOTIDE SEQUENCE [LARGE SCALE GENOMIC DNA]</scope>
    <source>
        <strain evidence="2">Zhou-2022a</strain>
        <tissue evidence="2">Leaf</tissue>
    </source>
</reference>
<evidence type="ECO:0000259" key="1">
    <source>
        <dbReference type="Pfam" id="PF13456"/>
    </source>
</evidence>
<organism evidence="2 3">
    <name type="scientific">Lithocarpus litseifolius</name>
    <dbReference type="NCBI Taxonomy" id="425828"/>
    <lineage>
        <taxon>Eukaryota</taxon>
        <taxon>Viridiplantae</taxon>
        <taxon>Streptophyta</taxon>
        <taxon>Embryophyta</taxon>
        <taxon>Tracheophyta</taxon>
        <taxon>Spermatophyta</taxon>
        <taxon>Magnoliopsida</taxon>
        <taxon>eudicotyledons</taxon>
        <taxon>Gunneridae</taxon>
        <taxon>Pentapetalae</taxon>
        <taxon>rosids</taxon>
        <taxon>fabids</taxon>
        <taxon>Fagales</taxon>
        <taxon>Fagaceae</taxon>
        <taxon>Lithocarpus</taxon>
    </lineage>
</organism>
<dbReference type="AlphaFoldDB" id="A0AAW2CKA9"/>
<feature type="domain" description="RNase H type-1" evidence="1">
    <location>
        <begin position="58"/>
        <end position="119"/>
    </location>
</feature>
<proteinExistence type="predicted"/>
<dbReference type="PANTHER" id="PTHR47074:SF48">
    <property type="entry name" value="POLYNUCLEOTIDYL TRANSFERASE, RIBONUCLEASE H-LIKE SUPERFAMILY PROTEIN"/>
    <property type="match status" value="1"/>
</dbReference>
<dbReference type="GO" id="GO:0003676">
    <property type="term" value="F:nucleic acid binding"/>
    <property type="evidence" value="ECO:0007669"/>
    <property type="project" value="InterPro"/>
</dbReference>
<protein>
    <recommendedName>
        <fullName evidence="1">RNase H type-1 domain-containing protein</fullName>
    </recommendedName>
</protein>
<evidence type="ECO:0000313" key="2">
    <source>
        <dbReference type="EMBL" id="KAK9998498.1"/>
    </source>
</evidence>
<dbReference type="InterPro" id="IPR002156">
    <property type="entry name" value="RNaseH_domain"/>
</dbReference>
<keyword evidence="3" id="KW-1185">Reference proteome</keyword>
<dbReference type="EMBL" id="JAZDWU010000006">
    <property type="protein sequence ID" value="KAK9998498.1"/>
    <property type="molecule type" value="Genomic_DNA"/>
</dbReference>